<accession>A0ABR3I2K4</accession>
<evidence type="ECO:0000313" key="9">
    <source>
        <dbReference type="Proteomes" id="UP001549920"/>
    </source>
</evidence>
<dbReference type="EMBL" id="JBEUOH010000009">
    <property type="protein sequence ID" value="KAL0883028.1"/>
    <property type="molecule type" value="Genomic_DNA"/>
</dbReference>
<evidence type="ECO:0000256" key="6">
    <source>
        <dbReference type="SAM" id="MobiDB-lite"/>
    </source>
</evidence>
<evidence type="ECO:0000256" key="4">
    <source>
        <dbReference type="ARBA" id="ARBA00023125"/>
    </source>
</evidence>
<feature type="domain" description="THAP-type" evidence="7">
    <location>
        <begin position="1"/>
        <end position="85"/>
    </location>
</feature>
<keyword evidence="4 5" id="KW-0238">DNA-binding</keyword>
<dbReference type="Pfam" id="PF05485">
    <property type="entry name" value="THAP"/>
    <property type="match status" value="1"/>
</dbReference>
<feature type="compositionally biased region" description="Basic and acidic residues" evidence="6">
    <location>
        <begin position="543"/>
        <end position="552"/>
    </location>
</feature>
<gene>
    <name evidence="8" type="ORF">ABMA27_016509</name>
</gene>
<evidence type="ECO:0000256" key="3">
    <source>
        <dbReference type="ARBA" id="ARBA00022833"/>
    </source>
</evidence>
<evidence type="ECO:0000256" key="5">
    <source>
        <dbReference type="PROSITE-ProRule" id="PRU00309"/>
    </source>
</evidence>
<name>A0ABR3I2K4_LOXSC</name>
<evidence type="ECO:0000256" key="1">
    <source>
        <dbReference type="ARBA" id="ARBA00022723"/>
    </source>
</evidence>
<comment type="caution">
    <text evidence="8">The sequence shown here is derived from an EMBL/GenBank/DDBJ whole genome shotgun (WGS) entry which is preliminary data.</text>
</comment>
<evidence type="ECO:0000259" key="7">
    <source>
        <dbReference type="PROSITE" id="PS50950"/>
    </source>
</evidence>
<organism evidence="8 9">
    <name type="scientific">Loxostege sticticalis</name>
    <name type="common">Beet webworm moth</name>
    <dbReference type="NCBI Taxonomy" id="481309"/>
    <lineage>
        <taxon>Eukaryota</taxon>
        <taxon>Metazoa</taxon>
        <taxon>Ecdysozoa</taxon>
        <taxon>Arthropoda</taxon>
        <taxon>Hexapoda</taxon>
        <taxon>Insecta</taxon>
        <taxon>Pterygota</taxon>
        <taxon>Neoptera</taxon>
        <taxon>Endopterygota</taxon>
        <taxon>Lepidoptera</taxon>
        <taxon>Glossata</taxon>
        <taxon>Ditrysia</taxon>
        <taxon>Pyraloidea</taxon>
        <taxon>Crambidae</taxon>
        <taxon>Pyraustinae</taxon>
        <taxon>Loxostege</taxon>
    </lineage>
</organism>
<evidence type="ECO:0000313" key="8">
    <source>
        <dbReference type="EMBL" id="KAL0883028.1"/>
    </source>
</evidence>
<dbReference type="SMART" id="SM00980">
    <property type="entry name" value="THAP"/>
    <property type="match status" value="1"/>
</dbReference>
<keyword evidence="9" id="KW-1185">Reference proteome</keyword>
<dbReference type="SUPFAM" id="SSF57716">
    <property type="entry name" value="Glucocorticoid receptor-like (DNA-binding domain)"/>
    <property type="match status" value="1"/>
</dbReference>
<keyword evidence="1" id="KW-0479">Metal-binding</keyword>
<keyword evidence="3" id="KW-0862">Zinc</keyword>
<protein>
    <recommendedName>
        <fullName evidence="7">THAP-type domain-containing protein</fullName>
    </recommendedName>
</protein>
<proteinExistence type="predicted"/>
<feature type="region of interest" description="Disordered" evidence="6">
    <location>
        <begin position="530"/>
        <end position="552"/>
    </location>
</feature>
<dbReference type="Proteomes" id="UP001549920">
    <property type="component" value="Unassembled WGS sequence"/>
</dbReference>
<dbReference type="PROSITE" id="PS50950">
    <property type="entry name" value="ZF_THAP"/>
    <property type="match status" value="1"/>
</dbReference>
<dbReference type="SMART" id="SM00692">
    <property type="entry name" value="DM3"/>
    <property type="match status" value="1"/>
</dbReference>
<sequence length="674" mass="77920">MGGSRCSYRNCTMRSGINNVHMFHYPVYDKKRCHQWLANARKFEFLNLKLSQVRNRIVCQHHFKDECFMNYLKDRLTYYAVPTEDGPFCDSSVDNKESEQGAANIYSLVLNESEGDEKYVKKHNSSIIYADFLTNGDNWEKLSLNETIWNNKVVTNEPNSQSVKRNNIDVPPKDELIEDSLITLPKSLPDDISCKITEFDNPILSDINYANNVNTDKIDNVSTHNKKIKRTKKLVSSRSSNQQFNSLLLNQEPFKTYANLEPNVAPTNQDLNDLLLNQENNNIIANLNDINKSSNIVIEQITDLKWPDKQDAIIIPEKNDQLFLHPTEKQYSETSAPNDENLIILKNPKEVPVQFEATNNYDIKQDFKANISFGVQQENQNREDKIEKRRKPKIRILFEEKITEPITITDKLEPVLPSMFINVPRKKEKTSELQTRKKKSDIKNIKDNNLPNTSTPGDVVNKVVEDVKPSLQRIQNNGSSDKPVDIVSKMLALKHKISLERMAAIEKKRNFNKKLRDIIEICLEKLDEQDKSSESNTVANSPKEIEPKEKVKSLKQNVGSYLSKQTDLPNAHEYTMKFMEARMQRMENILLNKIEQNSQKIVELKKCMESKQQVSKSSATQTSLDEESHKKQLYQELSKFLSPSASSLVYEELFLNKYAQKISNQPSPKRRKRR</sequence>
<feature type="region of interest" description="Disordered" evidence="6">
    <location>
        <begin position="438"/>
        <end position="458"/>
    </location>
</feature>
<reference evidence="8 9" key="1">
    <citation type="submission" date="2024-06" db="EMBL/GenBank/DDBJ databases">
        <title>A chromosome-level genome assembly of beet webworm, Loxostege sticticalis.</title>
        <authorList>
            <person name="Zhang Y."/>
        </authorList>
    </citation>
    <scope>NUCLEOTIDE SEQUENCE [LARGE SCALE GENOMIC DNA]</scope>
    <source>
        <strain evidence="8">AQ026</strain>
        <tissue evidence="8">Whole body</tissue>
    </source>
</reference>
<evidence type="ECO:0000256" key="2">
    <source>
        <dbReference type="ARBA" id="ARBA00022771"/>
    </source>
</evidence>
<dbReference type="InterPro" id="IPR006612">
    <property type="entry name" value="THAP_Znf"/>
</dbReference>
<keyword evidence="2 5" id="KW-0863">Zinc-finger</keyword>